<keyword evidence="3" id="KW-1185">Reference proteome</keyword>
<dbReference type="Proteomes" id="UP000011602">
    <property type="component" value="Unassembled WGS sequence"/>
</dbReference>
<dbReference type="AlphaFoldDB" id="L9XD23"/>
<proteinExistence type="predicted"/>
<dbReference type="eggNOG" id="arCOG01931">
    <property type="taxonomic scope" value="Archaea"/>
</dbReference>
<evidence type="ECO:0000256" key="1">
    <source>
        <dbReference type="SAM" id="MobiDB-lite"/>
    </source>
</evidence>
<gene>
    <name evidence="2" type="ORF">C493_04998</name>
</gene>
<dbReference type="GO" id="GO:0016787">
    <property type="term" value="F:hydrolase activity"/>
    <property type="evidence" value="ECO:0007669"/>
    <property type="project" value="UniProtKB-KW"/>
</dbReference>
<dbReference type="EMBL" id="AOHZ01000023">
    <property type="protein sequence ID" value="ELY59650.1"/>
    <property type="molecule type" value="Genomic_DNA"/>
</dbReference>
<accession>L9XD23</accession>
<organism evidence="2 3">
    <name type="scientific">Natronolimnohabitans innermongolicus JCM 12255</name>
    <dbReference type="NCBI Taxonomy" id="1227499"/>
    <lineage>
        <taxon>Archaea</taxon>
        <taxon>Methanobacteriati</taxon>
        <taxon>Methanobacteriota</taxon>
        <taxon>Stenosarchaea group</taxon>
        <taxon>Halobacteria</taxon>
        <taxon>Halobacteriales</taxon>
        <taxon>Natrialbaceae</taxon>
        <taxon>Natronolimnohabitans</taxon>
    </lineage>
</organism>
<keyword evidence="2" id="KW-0378">Hydrolase</keyword>
<comment type="caution">
    <text evidence="2">The sequence shown here is derived from an EMBL/GenBank/DDBJ whole genome shotgun (WGS) entry which is preliminary data.</text>
</comment>
<name>L9XD23_9EURY</name>
<sequence length="90" mass="9836">MHRAGIVRSVVFPPATVRRRSVAPNNGVARRSVDRPLVSAARITGAKRPPTGVRNRIHNAVSSRRTTTRRRGRREARLPGVDALVPSADP</sequence>
<feature type="region of interest" description="Disordered" evidence="1">
    <location>
        <begin position="59"/>
        <end position="90"/>
    </location>
</feature>
<reference evidence="2 3" key="1">
    <citation type="journal article" date="2014" name="PLoS Genet.">
        <title>Phylogenetically driven sequencing of extremely halophilic archaea reveals strategies for static and dynamic osmo-response.</title>
        <authorList>
            <person name="Becker E.A."/>
            <person name="Seitzer P.M."/>
            <person name="Tritt A."/>
            <person name="Larsen D."/>
            <person name="Krusor M."/>
            <person name="Yao A.I."/>
            <person name="Wu D."/>
            <person name="Madern D."/>
            <person name="Eisen J.A."/>
            <person name="Darling A.E."/>
            <person name="Facciotti M.T."/>
        </authorList>
    </citation>
    <scope>NUCLEOTIDE SEQUENCE [LARGE SCALE GENOMIC DNA]</scope>
    <source>
        <strain evidence="2 3">JCM 12255</strain>
    </source>
</reference>
<dbReference type="STRING" id="1227499.C493_04998"/>
<evidence type="ECO:0000313" key="3">
    <source>
        <dbReference type="Proteomes" id="UP000011602"/>
    </source>
</evidence>
<protein>
    <submittedName>
        <fullName evidence="2">Amidohydrolase 2</fullName>
    </submittedName>
</protein>
<evidence type="ECO:0000313" key="2">
    <source>
        <dbReference type="EMBL" id="ELY59650.1"/>
    </source>
</evidence>